<evidence type="ECO:0000313" key="3">
    <source>
        <dbReference type="EMBL" id="MCS5726671.1"/>
    </source>
</evidence>
<feature type="domain" description="Pyrroline-5-carboxylate reductase catalytic N-terminal" evidence="2">
    <location>
        <begin position="2"/>
        <end position="36"/>
    </location>
</feature>
<name>A0AA41XJP9_9MICO</name>
<dbReference type="EMBL" id="JANLCK010000006">
    <property type="protein sequence ID" value="MCS5726671.1"/>
    <property type="molecule type" value="Genomic_DNA"/>
</dbReference>
<evidence type="ECO:0000259" key="2">
    <source>
        <dbReference type="Pfam" id="PF03807"/>
    </source>
</evidence>
<evidence type="ECO:0000313" key="4">
    <source>
        <dbReference type="Proteomes" id="UP001165587"/>
    </source>
</evidence>
<dbReference type="AlphaFoldDB" id="A0AA41XJP9"/>
<proteinExistence type="predicted"/>
<feature type="compositionally biased region" description="Basic and acidic residues" evidence="1">
    <location>
        <begin position="46"/>
        <end position="67"/>
    </location>
</feature>
<feature type="compositionally biased region" description="Basic and acidic residues" evidence="1">
    <location>
        <begin position="78"/>
        <end position="97"/>
    </location>
</feature>
<keyword evidence="4" id="KW-1185">Reference proteome</keyword>
<comment type="caution">
    <text evidence="3">The sequence shown here is derived from an EMBL/GenBank/DDBJ whole genome shotgun (WGS) entry which is preliminary data.</text>
</comment>
<gene>
    <name evidence="3" type="ORF">N1028_12285</name>
</gene>
<accession>A0AA41XJP9</accession>
<sequence length="97" mass="10624">MQIAILGTGVVGRTLASRLDELGHHIVMGARDPESTLARTGPVVVGDHDGCLEEARPRGRGPAREEPDAVFPRRRQVLLHERELARRDERPELGGTS</sequence>
<dbReference type="SUPFAM" id="SSF51735">
    <property type="entry name" value="NAD(P)-binding Rossmann-fold domains"/>
    <property type="match status" value="1"/>
</dbReference>
<evidence type="ECO:0000256" key="1">
    <source>
        <dbReference type="SAM" id="MobiDB-lite"/>
    </source>
</evidence>
<dbReference type="Pfam" id="PF03807">
    <property type="entry name" value="F420_oxidored"/>
    <property type="match status" value="1"/>
</dbReference>
<feature type="region of interest" description="Disordered" evidence="1">
    <location>
        <begin position="43"/>
        <end position="97"/>
    </location>
</feature>
<protein>
    <submittedName>
        <fullName evidence="3">NAD(P)-binding domain-containing protein</fullName>
    </submittedName>
</protein>
<dbReference type="InterPro" id="IPR028939">
    <property type="entry name" value="P5C_Rdtase_cat_N"/>
</dbReference>
<reference evidence="3" key="1">
    <citation type="submission" date="2022-08" db="EMBL/GenBank/DDBJ databases">
        <authorList>
            <person name="Deng Y."/>
            <person name="Han X.-F."/>
            <person name="Zhang Y.-Q."/>
        </authorList>
    </citation>
    <scope>NUCLEOTIDE SEQUENCE</scope>
    <source>
        <strain evidence="3">CPCC 203407</strain>
    </source>
</reference>
<organism evidence="3 4">
    <name type="scientific">Herbiconiux oxytropis</name>
    <dbReference type="NCBI Taxonomy" id="2970915"/>
    <lineage>
        <taxon>Bacteria</taxon>
        <taxon>Bacillati</taxon>
        <taxon>Actinomycetota</taxon>
        <taxon>Actinomycetes</taxon>
        <taxon>Micrococcales</taxon>
        <taxon>Microbacteriaceae</taxon>
        <taxon>Herbiconiux</taxon>
    </lineage>
</organism>
<dbReference type="Proteomes" id="UP001165587">
    <property type="component" value="Unassembled WGS sequence"/>
</dbReference>
<dbReference type="InterPro" id="IPR036291">
    <property type="entry name" value="NAD(P)-bd_dom_sf"/>
</dbReference>
<dbReference type="Gene3D" id="3.40.50.720">
    <property type="entry name" value="NAD(P)-binding Rossmann-like Domain"/>
    <property type="match status" value="1"/>
</dbReference>